<accession>A0AAN9SIR5</accession>
<keyword evidence="2" id="KW-1185">Reference proteome</keyword>
<protein>
    <submittedName>
        <fullName evidence="1">Uncharacterized protein</fullName>
    </submittedName>
</protein>
<gene>
    <name evidence="1" type="ORF">VNO78_18113</name>
</gene>
<name>A0AAN9SIR5_PSOTE</name>
<organism evidence="1 2">
    <name type="scientific">Psophocarpus tetragonolobus</name>
    <name type="common">Winged bean</name>
    <name type="synonym">Dolichos tetragonolobus</name>
    <dbReference type="NCBI Taxonomy" id="3891"/>
    <lineage>
        <taxon>Eukaryota</taxon>
        <taxon>Viridiplantae</taxon>
        <taxon>Streptophyta</taxon>
        <taxon>Embryophyta</taxon>
        <taxon>Tracheophyta</taxon>
        <taxon>Spermatophyta</taxon>
        <taxon>Magnoliopsida</taxon>
        <taxon>eudicotyledons</taxon>
        <taxon>Gunneridae</taxon>
        <taxon>Pentapetalae</taxon>
        <taxon>rosids</taxon>
        <taxon>fabids</taxon>
        <taxon>Fabales</taxon>
        <taxon>Fabaceae</taxon>
        <taxon>Papilionoideae</taxon>
        <taxon>50 kb inversion clade</taxon>
        <taxon>NPAAA clade</taxon>
        <taxon>indigoferoid/millettioid clade</taxon>
        <taxon>Phaseoleae</taxon>
        <taxon>Psophocarpus</taxon>
    </lineage>
</organism>
<dbReference type="Proteomes" id="UP001386955">
    <property type="component" value="Unassembled WGS sequence"/>
</dbReference>
<dbReference type="AlphaFoldDB" id="A0AAN9SIR5"/>
<sequence>MLAKKDSNNQSQVSVSVAFKPQFTAFVSPISFPFSSVSSSPVGDLCRYCIRFYIFERVLGLRATEFRNATWRQAGLSRVKGDMAWCGEMGISIAIHEIPWFHLITTFTRNPHTKYPYKILLRSIPWPYSFCVSQTENTKTKAVLFFPGPFITN</sequence>
<evidence type="ECO:0000313" key="2">
    <source>
        <dbReference type="Proteomes" id="UP001386955"/>
    </source>
</evidence>
<reference evidence="1 2" key="1">
    <citation type="submission" date="2024-01" db="EMBL/GenBank/DDBJ databases">
        <title>The genomes of 5 underutilized Papilionoideae crops provide insights into root nodulation and disease resistanc.</title>
        <authorList>
            <person name="Jiang F."/>
        </authorList>
    </citation>
    <scope>NUCLEOTIDE SEQUENCE [LARGE SCALE GENOMIC DNA]</scope>
    <source>
        <strain evidence="1">DUOXIRENSHENG_FW03</strain>
        <tissue evidence="1">Leaves</tissue>
    </source>
</reference>
<evidence type="ECO:0000313" key="1">
    <source>
        <dbReference type="EMBL" id="KAK7396950.1"/>
    </source>
</evidence>
<dbReference type="EMBL" id="JAYMYS010000004">
    <property type="protein sequence ID" value="KAK7396950.1"/>
    <property type="molecule type" value="Genomic_DNA"/>
</dbReference>
<proteinExistence type="predicted"/>
<comment type="caution">
    <text evidence="1">The sequence shown here is derived from an EMBL/GenBank/DDBJ whole genome shotgun (WGS) entry which is preliminary data.</text>
</comment>